<feature type="domain" description="RNase H type-1" evidence="2">
    <location>
        <begin position="360"/>
        <end position="495"/>
    </location>
</feature>
<dbReference type="Gene3D" id="3.40.50.150">
    <property type="entry name" value="Vaccinia Virus protein VP39"/>
    <property type="match status" value="1"/>
</dbReference>
<feature type="region of interest" description="Disordered" evidence="1">
    <location>
        <begin position="258"/>
        <end position="277"/>
    </location>
</feature>
<dbReference type="Gene3D" id="3.30.420.10">
    <property type="entry name" value="Ribonuclease H-like superfamily/Ribonuclease H"/>
    <property type="match status" value="1"/>
</dbReference>
<reference evidence="3" key="1">
    <citation type="submission" date="2010-10" db="EMBL/GenBank/DDBJ databases">
        <authorList>
            <consortium name="US DOE Joint Genome Institute (JGI-PGF)"/>
            <person name="Lucas S."/>
            <person name="Copeland A."/>
            <person name="Lapidus A."/>
            <person name="Bruce D."/>
            <person name="Goodwin L."/>
            <person name="Pitluck S."/>
            <person name="Kyrpides N."/>
            <person name="Mavromatis K."/>
            <person name="Detter J.C."/>
            <person name="Han C."/>
            <person name="Land M."/>
            <person name="Hauser L."/>
            <person name="Markowitz V."/>
            <person name="Cheng J.-F."/>
            <person name="Hugenholtz P."/>
            <person name="Woyke T."/>
            <person name="Wu D."/>
            <person name="Pukall R."/>
            <person name="Wahrenburg C."/>
            <person name="Brambilla E."/>
            <person name="Klenk H.-P."/>
            <person name="Eisen J.A."/>
        </authorList>
    </citation>
    <scope>NUCLEOTIDE SEQUENCE [LARGE SCALE GENOMIC DNA]</scope>
    <source>
        <strain evidence="3">DSM 13965</strain>
    </source>
</reference>
<dbReference type="eggNOG" id="COG0328">
    <property type="taxonomic scope" value="Bacteria"/>
</dbReference>
<dbReference type="AlphaFoldDB" id="K6PQ68"/>
<accession>K6PQ68</accession>
<organism evidence="3 4">
    <name type="scientific">Thermaerobacter subterraneus DSM 13965</name>
    <dbReference type="NCBI Taxonomy" id="867903"/>
    <lineage>
        <taxon>Bacteria</taxon>
        <taxon>Bacillati</taxon>
        <taxon>Bacillota</taxon>
        <taxon>Clostridia</taxon>
        <taxon>Eubacteriales</taxon>
        <taxon>Clostridiales Family XVII. Incertae Sedis</taxon>
        <taxon>Thermaerobacter</taxon>
    </lineage>
</organism>
<dbReference type="SUPFAM" id="SSF53335">
    <property type="entry name" value="S-adenosyl-L-methionine-dependent methyltransferases"/>
    <property type="match status" value="1"/>
</dbReference>
<dbReference type="Proteomes" id="UP000005710">
    <property type="component" value="Unassembled WGS sequence"/>
</dbReference>
<dbReference type="GO" id="GO:0004523">
    <property type="term" value="F:RNA-DNA hybrid ribonuclease activity"/>
    <property type="evidence" value="ECO:0007669"/>
    <property type="project" value="InterPro"/>
</dbReference>
<evidence type="ECO:0000313" key="4">
    <source>
        <dbReference type="Proteomes" id="UP000005710"/>
    </source>
</evidence>
<sequence>MTARRLGPRLEALLDMLGRVEVLADIGTDHGLLPVTAVLRGRARRAIATDLRAAPLAAARRLVEETGTQDRVELRQGPGLLPLRPGEAGAVVISGLHGETIAAILRAGAGRLEPGTRLLLQPTRGAAALHLPALDRRTGRLWPERLSLRVDQRCLCLALEEERVVVEGRHAYVIIAGRVVEPPSHLPVGCPAFAIANPAGPEGAAPDERPFIWLWDAPVVEAAHRLAGLALRWGVDPGEAVGRVGPALLAHPARSLGTRGAGPGAGPAQDVTGPPAAGRAGPWLASWLHELARPWRKALRANTGSTPRAVRRRSEAAAWLGFLGEVLALEAGNRAPDLDASSPAGTPAGGKGLDRTEAAAVAPWRLHTDGAARGNPGPAGIGVVLIGPDGAVAERIARFIGAATNNVAEYTALITGLQRALDRGARRLDVYSDSELMVRQLNGQYRVKNEGLKPLFEQAARLAAQFERVRFIHVPRERNREADRLANQGIDQGMAGAQGTPGPA</sequence>
<dbReference type="EMBL" id="AENY02000002">
    <property type="protein sequence ID" value="EKP95067.1"/>
    <property type="molecule type" value="Genomic_DNA"/>
</dbReference>
<dbReference type="GO" id="GO:0032259">
    <property type="term" value="P:methylation"/>
    <property type="evidence" value="ECO:0007669"/>
    <property type="project" value="UniProtKB-KW"/>
</dbReference>
<dbReference type="RefSeq" id="WP_006903068.1">
    <property type="nucleotide sequence ID" value="NZ_JH976535.1"/>
</dbReference>
<protein>
    <submittedName>
        <fullName evidence="3">SAM-dependent methyltransferase</fullName>
    </submittedName>
</protein>
<dbReference type="Pfam" id="PF12847">
    <property type="entry name" value="Methyltransf_18"/>
    <property type="match status" value="1"/>
</dbReference>
<reference evidence="3" key="2">
    <citation type="submission" date="2012-10" db="EMBL/GenBank/DDBJ databases">
        <title>Improved high-quality draft of Thermaerobacter subterraneus C21, DSM 13965.</title>
        <authorList>
            <consortium name="DOE Joint Genome Institute"/>
            <person name="Eisen J."/>
            <person name="Huntemann M."/>
            <person name="Wei C.-L."/>
            <person name="Han J."/>
            <person name="Detter J.C."/>
            <person name="Han C."/>
            <person name="Tapia R."/>
            <person name="Chen A."/>
            <person name="Kyrpides N."/>
            <person name="Mavromatis K."/>
            <person name="Markowitz V."/>
            <person name="Szeto E."/>
            <person name="Ivanova N."/>
            <person name="Mikhailova N."/>
            <person name="Ovchinnikova G."/>
            <person name="Pagani I."/>
            <person name="Pati A."/>
            <person name="Goodwin L."/>
            <person name="Nordberg H.P."/>
            <person name="Cantor M.N."/>
            <person name="Hua S.X."/>
            <person name="Woyke T."/>
            <person name="Eisen J."/>
            <person name="Klenk H.-P."/>
        </authorList>
    </citation>
    <scope>NUCLEOTIDE SEQUENCE [LARGE SCALE GENOMIC DNA]</scope>
    <source>
        <strain evidence="3">DSM 13965</strain>
    </source>
</reference>
<dbReference type="PROSITE" id="PS50879">
    <property type="entry name" value="RNASE_H_1"/>
    <property type="match status" value="1"/>
</dbReference>
<evidence type="ECO:0000259" key="2">
    <source>
        <dbReference type="PROSITE" id="PS50879"/>
    </source>
</evidence>
<keyword evidence="4" id="KW-1185">Reference proteome</keyword>
<dbReference type="PANTHER" id="PTHR48475">
    <property type="entry name" value="RIBONUCLEASE H"/>
    <property type="match status" value="1"/>
</dbReference>
<dbReference type="InterPro" id="IPR012337">
    <property type="entry name" value="RNaseH-like_sf"/>
</dbReference>
<evidence type="ECO:0000313" key="3">
    <source>
        <dbReference type="EMBL" id="EKP95067.1"/>
    </source>
</evidence>
<proteinExistence type="predicted"/>
<keyword evidence="3" id="KW-0489">Methyltransferase</keyword>
<dbReference type="InterPro" id="IPR036397">
    <property type="entry name" value="RNaseH_sf"/>
</dbReference>
<dbReference type="GO" id="GO:0008168">
    <property type="term" value="F:methyltransferase activity"/>
    <property type="evidence" value="ECO:0007669"/>
    <property type="project" value="UniProtKB-KW"/>
</dbReference>
<dbReference type="SUPFAM" id="SSF53098">
    <property type="entry name" value="Ribonuclease H-like"/>
    <property type="match status" value="1"/>
</dbReference>
<dbReference type="Pfam" id="PF13456">
    <property type="entry name" value="RVT_3"/>
    <property type="match status" value="1"/>
</dbReference>
<dbReference type="eggNOG" id="COG2384">
    <property type="taxonomic scope" value="Bacteria"/>
</dbReference>
<dbReference type="InterPro" id="IPR002156">
    <property type="entry name" value="RNaseH_domain"/>
</dbReference>
<dbReference type="PANTHER" id="PTHR48475:SF1">
    <property type="entry name" value="RNASE H TYPE-1 DOMAIN-CONTAINING PROTEIN"/>
    <property type="match status" value="1"/>
</dbReference>
<evidence type="ECO:0000256" key="1">
    <source>
        <dbReference type="SAM" id="MobiDB-lite"/>
    </source>
</evidence>
<dbReference type="CDD" id="cd09279">
    <property type="entry name" value="RNase_HI_like"/>
    <property type="match status" value="1"/>
</dbReference>
<comment type="caution">
    <text evidence="3">The sequence shown here is derived from an EMBL/GenBank/DDBJ whole genome shotgun (WGS) entry which is preliminary data.</text>
</comment>
<feature type="region of interest" description="Disordered" evidence="1">
    <location>
        <begin position="335"/>
        <end position="354"/>
    </location>
</feature>
<name>K6PQ68_9FIRM</name>
<dbReference type="InterPro" id="IPR029063">
    <property type="entry name" value="SAM-dependent_MTases_sf"/>
</dbReference>
<gene>
    <name evidence="3" type="ORF">ThesuDRAFT_00795</name>
</gene>
<keyword evidence="3" id="KW-0808">Transferase</keyword>
<dbReference type="STRING" id="867903.ThesuDRAFT_00795"/>
<dbReference type="GO" id="GO:0003676">
    <property type="term" value="F:nucleic acid binding"/>
    <property type="evidence" value="ECO:0007669"/>
    <property type="project" value="InterPro"/>
</dbReference>
<dbReference type="HOGENOM" id="CLU_540714_0_0_9"/>